<keyword evidence="7" id="KW-0010">Activator</keyword>
<evidence type="ECO:0000256" key="7">
    <source>
        <dbReference type="ARBA" id="ARBA00023159"/>
    </source>
</evidence>
<keyword evidence="5" id="KW-0862">Zinc</keyword>
<feature type="compositionally biased region" description="Basic residues" evidence="12">
    <location>
        <begin position="663"/>
        <end position="676"/>
    </location>
</feature>
<evidence type="ECO:0000256" key="1">
    <source>
        <dbReference type="ARBA" id="ARBA00004123"/>
    </source>
</evidence>
<dbReference type="SUPFAM" id="SSF57783">
    <property type="entry name" value="Zinc beta-ribbon"/>
    <property type="match status" value="1"/>
</dbReference>
<feature type="compositionally biased region" description="Acidic residues" evidence="12">
    <location>
        <begin position="762"/>
        <end position="790"/>
    </location>
</feature>
<dbReference type="Pfam" id="PF00382">
    <property type="entry name" value="TFIIB"/>
    <property type="match status" value="2"/>
</dbReference>
<sequence>MPCHNCGSDKTEVDNASGISVCVNCGVVLEENRIVSEVGFAETSGGKAVVQGSYAGESGRISGGGLFGRSRGREGQEQAIENGRLKISSLAHAVHLPERYRDAAQRYYNLAVVNRFTRGRRSDFVAAVCLYAVCRTEKSSHMLIDFSDILQVNVFTLGATFLKLCRVLNLTLPHVDPSLYISRFAVALDFGDYTQRVAQDAVRIAQRMDRDWITSGRRPAGICGACLLISARMNGFRRTTREMIYVVKVADITIQKRLKEFNQTESSQLSVRDFRTIWLENRADPPSYQKNRKGESSRAIEAKDDDDGSEESTTVKHKDTDADDESDKEEAPASRKRKRDTLKPSSLRKEINAEGSSDEEKEDAEKRPVKHSKGEISQQNNNEAASMKRKRDIGSYLGKEIDLEKSNDHDDEEAKKRPAKKNKGKAVDRSSQQDKKYYVEGSEDEVLSDDEVDGPLQESHPVDTSEGLPTEEDLILKEIEESLNEGIKDAGEDCSMNTTAAIYNEDLAGILSNEEEVDEDAEDPSIITIKDPAFENLSTEEKRALTSIAKAKVANEVAELLNPELQGDTKEIADDMEQWLDDESINKAAAELKKTKHADEDEEDEEEEEDDDENLSDVDDEEIEAMILTDREVALKTKIWYNANKDYLEEMAVRRVLESNKNYTHRKGKGSKKKKLPPPSTPAEAAKQLLLNKKLSKKINQEVFDDMFESAESIAKIKQRDAILKLTTTNNASITSAIAPVYEVVEEPGDIPDPNAKKSAGSDDDDDEGKPAEVVEDDDDEEMDSDDMADDERLLRDARAKYTFGEDDDEPEYYDEEDY</sequence>
<comment type="subcellular location">
    <subcellularLocation>
        <location evidence="1">Nucleus</location>
    </subcellularLocation>
</comment>
<dbReference type="EMBL" id="BAABUK010000020">
    <property type="protein sequence ID" value="GAA5814251.1"/>
    <property type="molecule type" value="Genomic_DNA"/>
</dbReference>
<accession>A0ABP9Z561</accession>
<organism evidence="14 15">
    <name type="scientific">Mucor flavus</name>
    <dbReference type="NCBI Taxonomy" id="439312"/>
    <lineage>
        <taxon>Eukaryota</taxon>
        <taxon>Fungi</taxon>
        <taxon>Fungi incertae sedis</taxon>
        <taxon>Mucoromycota</taxon>
        <taxon>Mucoromycotina</taxon>
        <taxon>Mucoromycetes</taxon>
        <taxon>Mucorales</taxon>
        <taxon>Mucorineae</taxon>
        <taxon>Mucoraceae</taxon>
        <taxon>Mucor</taxon>
    </lineage>
</organism>
<evidence type="ECO:0000256" key="2">
    <source>
        <dbReference type="ARBA" id="ARBA00010857"/>
    </source>
</evidence>
<evidence type="ECO:0000256" key="8">
    <source>
        <dbReference type="ARBA" id="ARBA00023163"/>
    </source>
</evidence>
<feature type="compositionally biased region" description="Basic and acidic residues" evidence="12">
    <location>
        <begin position="425"/>
        <end position="438"/>
    </location>
</feature>
<feature type="compositionally biased region" description="Basic and acidic residues" evidence="12">
    <location>
        <begin position="590"/>
        <end position="599"/>
    </location>
</feature>
<keyword evidence="8" id="KW-0804">Transcription</keyword>
<dbReference type="CDD" id="cd20554">
    <property type="entry name" value="CYCLIN_TFIIIB90_rpt2"/>
    <property type="match status" value="1"/>
</dbReference>
<dbReference type="InterPro" id="IPR011665">
    <property type="entry name" value="BRF1_TBP-bd_dom"/>
</dbReference>
<dbReference type="Gene3D" id="1.10.472.10">
    <property type="entry name" value="Cyclin-like"/>
    <property type="match status" value="2"/>
</dbReference>
<dbReference type="PANTHER" id="PTHR11618:SF4">
    <property type="entry name" value="TRANSCRIPTION FACTOR IIIB 90 KDA SUBUNIT"/>
    <property type="match status" value="1"/>
</dbReference>
<evidence type="ECO:0000313" key="15">
    <source>
        <dbReference type="Proteomes" id="UP001473302"/>
    </source>
</evidence>
<dbReference type="InterPro" id="IPR036915">
    <property type="entry name" value="Cyclin-like_sf"/>
</dbReference>
<dbReference type="Gene3D" id="1.20.5.650">
    <property type="entry name" value="Single helix bin"/>
    <property type="match status" value="1"/>
</dbReference>
<dbReference type="Pfam" id="PF07741">
    <property type="entry name" value="BRF1"/>
    <property type="match status" value="1"/>
</dbReference>
<protein>
    <recommendedName>
        <fullName evidence="10">B-related factor 1</fullName>
    </recommendedName>
</protein>
<dbReference type="InterPro" id="IPR013137">
    <property type="entry name" value="Znf_TFIIB"/>
</dbReference>
<keyword evidence="6" id="KW-0805">Transcription regulation</keyword>
<dbReference type="Proteomes" id="UP001473302">
    <property type="component" value="Unassembled WGS sequence"/>
</dbReference>
<keyword evidence="4 11" id="KW-0863">Zinc-finger</keyword>
<name>A0ABP9Z561_9FUNG</name>
<evidence type="ECO:0000256" key="12">
    <source>
        <dbReference type="SAM" id="MobiDB-lite"/>
    </source>
</evidence>
<dbReference type="SMART" id="SM00385">
    <property type="entry name" value="CYCLIN"/>
    <property type="match status" value="2"/>
</dbReference>
<dbReference type="InterPro" id="IPR000812">
    <property type="entry name" value="TFIIB"/>
</dbReference>
<evidence type="ECO:0000256" key="4">
    <source>
        <dbReference type="ARBA" id="ARBA00022771"/>
    </source>
</evidence>
<feature type="domain" description="TFIIB-type" evidence="13">
    <location>
        <begin position="1"/>
        <end position="30"/>
    </location>
</feature>
<feature type="region of interest" description="Disordered" evidence="12">
    <location>
        <begin position="745"/>
        <end position="819"/>
    </location>
</feature>
<dbReference type="InterPro" id="IPR013150">
    <property type="entry name" value="TFIIB_cyclin"/>
</dbReference>
<evidence type="ECO:0000259" key="13">
    <source>
        <dbReference type="PROSITE" id="PS51134"/>
    </source>
</evidence>
<comment type="similarity">
    <text evidence="2">Belongs to the TFIIB family.</text>
</comment>
<feature type="compositionally biased region" description="Acidic residues" evidence="12">
    <location>
        <begin position="600"/>
        <end position="622"/>
    </location>
</feature>
<feature type="compositionally biased region" description="Acidic residues" evidence="12">
    <location>
        <begin position="805"/>
        <end position="819"/>
    </location>
</feature>
<comment type="caution">
    <text evidence="14">The sequence shown here is derived from an EMBL/GenBank/DDBJ whole genome shotgun (WGS) entry which is preliminary data.</text>
</comment>
<evidence type="ECO:0000256" key="3">
    <source>
        <dbReference type="ARBA" id="ARBA00022723"/>
    </source>
</evidence>
<evidence type="ECO:0000256" key="6">
    <source>
        <dbReference type="ARBA" id="ARBA00023015"/>
    </source>
</evidence>
<keyword evidence="9" id="KW-0539">Nucleus</keyword>
<gene>
    <name evidence="14" type="ORF">MFLAVUS_007745</name>
</gene>
<evidence type="ECO:0000256" key="9">
    <source>
        <dbReference type="ARBA" id="ARBA00023242"/>
    </source>
</evidence>
<evidence type="ECO:0000256" key="11">
    <source>
        <dbReference type="PROSITE-ProRule" id="PRU00469"/>
    </source>
</evidence>
<dbReference type="Pfam" id="PF08271">
    <property type="entry name" value="Zn_Ribbon_TF"/>
    <property type="match status" value="1"/>
</dbReference>
<feature type="region of interest" description="Disordered" evidence="12">
    <location>
        <begin position="284"/>
        <end position="470"/>
    </location>
</feature>
<dbReference type="InterPro" id="IPR013763">
    <property type="entry name" value="Cyclin-like_dom"/>
</dbReference>
<feature type="compositionally biased region" description="Polar residues" evidence="12">
    <location>
        <begin position="375"/>
        <end position="384"/>
    </location>
</feature>
<dbReference type="SUPFAM" id="SSF47954">
    <property type="entry name" value="Cyclin-like"/>
    <property type="match status" value="2"/>
</dbReference>
<keyword evidence="15" id="KW-1185">Reference proteome</keyword>
<evidence type="ECO:0000256" key="5">
    <source>
        <dbReference type="ARBA" id="ARBA00022833"/>
    </source>
</evidence>
<feature type="region of interest" description="Disordered" evidence="12">
    <location>
        <begin position="659"/>
        <end position="684"/>
    </location>
</feature>
<keyword evidence="3" id="KW-0479">Metal-binding</keyword>
<feature type="compositionally biased region" description="Acidic residues" evidence="12">
    <location>
        <begin position="441"/>
        <end position="453"/>
    </location>
</feature>
<dbReference type="PROSITE" id="PS51134">
    <property type="entry name" value="ZF_TFIIB"/>
    <property type="match status" value="1"/>
</dbReference>
<feature type="compositionally biased region" description="Basic and acidic residues" evidence="12">
    <location>
        <begin position="399"/>
        <end position="416"/>
    </location>
</feature>
<reference evidence="14 15" key="1">
    <citation type="submission" date="2024-04" db="EMBL/GenBank/DDBJ databases">
        <title>genome sequences of Mucor flavus KT1a and Helicostylum pulchrum KT1b strains isolated from the surface of a dry-aged beef.</title>
        <authorList>
            <person name="Toyotome T."/>
            <person name="Hosono M."/>
            <person name="Torimaru M."/>
            <person name="Fukuda K."/>
            <person name="Mikami N."/>
        </authorList>
    </citation>
    <scope>NUCLEOTIDE SEQUENCE [LARGE SCALE GENOMIC DNA]</scope>
    <source>
        <strain evidence="14 15">KT1a</strain>
    </source>
</reference>
<feature type="region of interest" description="Disordered" evidence="12">
    <location>
        <begin position="582"/>
        <end position="622"/>
    </location>
</feature>
<evidence type="ECO:0000256" key="10">
    <source>
        <dbReference type="ARBA" id="ARBA00031009"/>
    </source>
</evidence>
<dbReference type="PANTHER" id="PTHR11618">
    <property type="entry name" value="TRANSCRIPTION INITIATION FACTOR IIB-RELATED"/>
    <property type="match status" value="1"/>
</dbReference>
<feature type="compositionally biased region" description="Basic and acidic residues" evidence="12">
    <location>
        <begin position="292"/>
        <end position="302"/>
    </location>
</feature>
<feature type="compositionally biased region" description="Basic and acidic residues" evidence="12">
    <location>
        <begin position="791"/>
        <end position="800"/>
    </location>
</feature>
<dbReference type="CDD" id="cd20553">
    <property type="entry name" value="CYCLIN_TFIIIB90_rpt1"/>
    <property type="match status" value="1"/>
</dbReference>
<dbReference type="PRINTS" id="PR00685">
    <property type="entry name" value="TIFACTORIIB"/>
</dbReference>
<evidence type="ECO:0000313" key="14">
    <source>
        <dbReference type="EMBL" id="GAA5814251.1"/>
    </source>
</evidence>
<dbReference type="Gene3D" id="2.20.25.10">
    <property type="match status" value="1"/>
</dbReference>
<proteinExistence type="inferred from homology"/>